<keyword evidence="2" id="KW-1185">Reference proteome</keyword>
<sequence length="446" mass="48253">RGGTRTVMITGDTALTGVFIARQCGMVPPGSRVLLGECAAPGDDVQWVDVDTKEPVADIGPRLAAAGPDGFPATELAVGGAAFESLCKTGAIDALLFHVRVFARMKPTHKVECVERHMRHGVTAMCGDGGNDCGALRAAHVGIALSDAEASIVSPFSSADRSVMACVELLRQGRAGLATSFANFAALICYGQIMGISLKMVSFYFAISLTQNLWMLVDGAIATALMLTISMSGPARRLAPQRPTSRILGPQMLAAVGGTVLINFAFMALAYVWLFRQDWFRCNEHATAEVDVTKWWLLGDNYEASVLSFVATFQFINNGMVVNFGYRFRAAWYRNYALLAVSGFLVAFVSAMLLADPNRVGCAFRLNCGDPSALAALGYAAPSWRIEPYNNLLGHNVIPRDSRYRLWGLCLGNMAAANAWQVLVVNGPVRSLLRARFPLRRLRCKL</sequence>
<accession>A0ACC1K7M0</accession>
<comment type="caution">
    <text evidence="1">The sequence shown here is derived from an EMBL/GenBank/DDBJ whole genome shotgun (WGS) entry which is preliminary data.</text>
</comment>
<evidence type="ECO:0000313" key="1">
    <source>
        <dbReference type="EMBL" id="KAJ2775104.1"/>
    </source>
</evidence>
<proteinExistence type="predicted"/>
<gene>
    <name evidence="1" type="ORF">IWQ57_000529</name>
</gene>
<organism evidence="1 2">
    <name type="scientific">Coemansia nantahalensis</name>
    <dbReference type="NCBI Taxonomy" id="2789366"/>
    <lineage>
        <taxon>Eukaryota</taxon>
        <taxon>Fungi</taxon>
        <taxon>Fungi incertae sedis</taxon>
        <taxon>Zoopagomycota</taxon>
        <taxon>Kickxellomycotina</taxon>
        <taxon>Kickxellomycetes</taxon>
        <taxon>Kickxellales</taxon>
        <taxon>Kickxellaceae</taxon>
        <taxon>Coemansia</taxon>
    </lineage>
</organism>
<reference evidence="1" key="1">
    <citation type="submission" date="2022-07" db="EMBL/GenBank/DDBJ databases">
        <title>Phylogenomic reconstructions and comparative analyses of Kickxellomycotina fungi.</title>
        <authorList>
            <person name="Reynolds N.K."/>
            <person name="Stajich J.E."/>
            <person name="Barry K."/>
            <person name="Grigoriev I.V."/>
            <person name="Crous P."/>
            <person name="Smith M.E."/>
        </authorList>
    </citation>
    <scope>NUCLEOTIDE SEQUENCE</scope>
    <source>
        <strain evidence="1">CBS 109366</strain>
    </source>
</reference>
<feature type="non-terminal residue" evidence="1">
    <location>
        <position position="1"/>
    </location>
</feature>
<name>A0ACC1K7M0_9FUNG</name>
<dbReference type="EMBL" id="JANBUJ010000037">
    <property type="protein sequence ID" value="KAJ2775104.1"/>
    <property type="molecule type" value="Genomic_DNA"/>
</dbReference>
<evidence type="ECO:0000313" key="2">
    <source>
        <dbReference type="Proteomes" id="UP001140234"/>
    </source>
</evidence>
<dbReference type="Proteomes" id="UP001140234">
    <property type="component" value="Unassembled WGS sequence"/>
</dbReference>
<protein>
    <submittedName>
        <fullName evidence="1">Uncharacterized protein</fullName>
    </submittedName>
</protein>